<dbReference type="InterPro" id="IPR011991">
    <property type="entry name" value="ArsR-like_HTH"/>
</dbReference>
<dbReference type="Pfam" id="PF01638">
    <property type="entry name" value="HxlR"/>
    <property type="match status" value="1"/>
</dbReference>
<evidence type="ECO:0000256" key="1">
    <source>
        <dbReference type="ARBA" id="ARBA00023015"/>
    </source>
</evidence>
<keyword evidence="1" id="KW-0805">Transcription regulation</keyword>
<evidence type="ECO:0000313" key="5">
    <source>
        <dbReference type="EMBL" id="HEG92526.1"/>
    </source>
</evidence>
<dbReference type="InterPro" id="IPR036388">
    <property type="entry name" value="WH-like_DNA-bd_sf"/>
</dbReference>
<dbReference type="CDD" id="cd00090">
    <property type="entry name" value="HTH_ARSR"/>
    <property type="match status" value="1"/>
</dbReference>
<dbReference type="Gene3D" id="1.10.10.10">
    <property type="entry name" value="Winged helix-like DNA-binding domain superfamily/Winged helix DNA-binding domain"/>
    <property type="match status" value="1"/>
</dbReference>
<dbReference type="InterPro" id="IPR036390">
    <property type="entry name" value="WH_DNA-bd_sf"/>
</dbReference>
<dbReference type="PROSITE" id="PS51118">
    <property type="entry name" value="HTH_HXLR"/>
    <property type="match status" value="1"/>
</dbReference>
<dbReference type="GO" id="GO:0003677">
    <property type="term" value="F:DNA binding"/>
    <property type="evidence" value="ECO:0007669"/>
    <property type="project" value="UniProtKB-KW"/>
</dbReference>
<dbReference type="AlphaFoldDB" id="A0A831THL9"/>
<evidence type="ECO:0000259" key="4">
    <source>
        <dbReference type="PROSITE" id="PS51118"/>
    </source>
</evidence>
<evidence type="ECO:0000256" key="3">
    <source>
        <dbReference type="ARBA" id="ARBA00023163"/>
    </source>
</evidence>
<sequence length="126" mass="14147">MRRSDTLQKEACPIARAAQLLGDHWTLLLLRDLGHGSRRFQELLHSTGMSPAVLSNRLRHLESAGMITRRQFAEVPPRVEYTLTEMGLAALPLVEQLRQFGEIWLAAVPEPALQPDEDALPVEPCE</sequence>
<name>A0A831THL9_9BACT</name>
<dbReference type="InterPro" id="IPR002577">
    <property type="entry name" value="HTH_HxlR"/>
</dbReference>
<organism evidence="5">
    <name type="scientific">Thermorudis peleae</name>
    <dbReference type="NCBI Taxonomy" id="1382356"/>
    <lineage>
        <taxon>Bacteria</taxon>
        <taxon>Pseudomonadati</taxon>
        <taxon>Thermomicrobiota</taxon>
        <taxon>Thermomicrobia</taxon>
        <taxon>Thermomicrobia incertae sedis</taxon>
        <taxon>Thermorudis</taxon>
    </lineage>
</organism>
<dbReference type="GO" id="GO:0006355">
    <property type="term" value="P:regulation of DNA-templated transcription"/>
    <property type="evidence" value="ECO:0007669"/>
    <property type="project" value="UniProtKB-ARBA"/>
</dbReference>
<keyword evidence="2" id="KW-0238">DNA-binding</keyword>
<reference evidence="5" key="1">
    <citation type="journal article" date="2020" name="mSystems">
        <title>Genome- and Community-Level Interaction Insights into Carbon Utilization and Element Cycling Functions of Hydrothermarchaeota in Hydrothermal Sediment.</title>
        <authorList>
            <person name="Zhou Z."/>
            <person name="Liu Y."/>
            <person name="Xu W."/>
            <person name="Pan J."/>
            <person name="Luo Z.H."/>
            <person name="Li M."/>
        </authorList>
    </citation>
    <scope>NUCLEOTIDE SEQUENCE [LARGE SCALE GENOMIC DNA]</scope>
    <source>
        <strain evidence="5">SpSt-210</strain>
    </source>
</reference>
<accession>A0A831THL9</accession>
<dbReference type="PANTHER" id="PTHR33204:SF18">
    <property type="entry name" value="TRANSCRIPTIONAL REGULATORY PROTEIN"/>
    <property type="match status" value="1"/>
</dbReference>
<dbReference type="PANTHER" id="PTHR33204">
    <property type="entry name" value="TRANSCRIPTIONAL REGULATOR, MARR FAMILY"/>
    <property type="match status" value="1"/>
</dbReference>
<protein>
    <submittedName>
        <fullName evidence="5">Transcriptional regulator</fullName>
    </submittedName>
</protein>
<comment type="caution">
    <text evidence="5">The sequence shown here is derived from an EMBL/GenBank/DDBJ whole genome shotgun (WGS) entry which is preliminary data.</text>
</comment>
<dbReference type="EMBL" id="DSIY01000322">
    <property type="protein sequence ID" value="HEG92526.1"/>
    <property type="molecule type" value="Genomic_DNA"/>
</dbReference>
<keyword evidence="3" id="KW-0804">Transcription</keyword>
<evidence type="ECO:0000256" key="2">
    <source>
        <dbReference type="ARBA" id="ARBA00023125"/>
    </source>
</evidence>
<proteinExistence type="predicted"/>
<feature type="domain" description="HTH hxlR-type" evidence="4">
    <location>
        <begin position="12"/>
        <end position="109"/>
    </location>
</feature>
<dbReference type="SUPFAM" id="SSF46785">
    <property type="entry name" value="Winged helix' DNA-binding domain"/>
    <property type="match status" value="1"/>
</dbReference>
<gene>
    <name evidence="5" type="ORF">ENP34_13980</name>
</gene>